<dbReference type="InterPro" id="IPR001387">
    <property type="entry name" value="Cro/C1-type_HTH"/>
</dbReference>
<proteinExistence type="predicted"/>
<dbReference type="GeneID" id="90982542"/>
<accession>A0A073IV58</accession>
<dbReference type="SMART" id="SM00530">
    <property type="entry name" value="HTH_XRE"/>
    <property type="match status" value="1"/>
</dbReference>
<dbReference type="OrthoDB" id="965653at2"/>
<gene>
    <name evidence="3" type="ORF">EH55_08630</name>
</gene>
<protein>
    <recommendedName>
        <fullName evidence="2">HTH cro/C1-type domain-containing protein</fullName>
    </recommendedName>
</protein>
<dbReference type="PROSITE" id="PS50943">
    <property type="entry name" value="HTH_CROC1"/>
    <property type="match status" value="1"/>
</dbReference>
<dbReference type="GO" id="GO:0005829">
    <property type="term" value="C:cytosol"/>
    <property type="evidence" value="ECO:0007669"/>
    <property type="project" value="TreeGrafter"/>
</dbReference>
<dbReference type="PANTHER" id="PTHR46797:SF1">
    <property type="entry name" value="METHYLPHOSPHONATE SYNTHASE"/>
    <property type="match status" value="1"/>
</dbReference>
<dbReference type="InterPro" id="IPR050807">
    <property type="entry name" value="TransReg_Diox_bact_type"/>
</dbReference>
<sequence length="69" mass="7873">MFDREKMRMMRLGKRMSQAQLAEAVGISQSFLNNFEVGRYVPSLKHLEAIAKALGCSAKELILEERSQE</sequence>
<evidence type="ECO:0000313" key="3">
    <source>
        <dbReference type="EMBL" id="KEJ93356.1"/>
    </source>
</evidence>
<evidence type="ECO:0000259" key="2">
    <source>
        <dbReference type="PROSITE" id="PS50943"/>
    </source>
</evidence>
<dbReference type="Gene3D" id="1.10.260.40">
    <property type="entry name" value="lambda repressor-like DNA-binding domains"/>
    <property type="match status" value="1"/>
</dbReference>
<dbReference type="GO" id="GO:0003677">
    <property type="term" value="F:DNA binding"/>
    <property type="evidence" value="ECO:0007669"/>
    <property type="project" value="UniProtKB-KW"/>
</dbReference>
<dbReference type="STRING" id="2754.EH55_08630"/>
<organism evidence="3 4">
    <name type="scientific">Synergistes jonesii</name>
    <dbReference type="NCBI Taxonomy" id="2754"/>
    <lineage>
        <taxon>Bacteria</taxon>
        <taxon>Thermotogati</taxon>
        <taxon>Synergistota</taxon>
        <taxon>Synergistia</taxon>
        <taxon>Synergistales</taxon>
        <taxon>Synergistaceae</taxon>
        <taxon>Synergistes</taxon>
    </lineage>
</organism>
<dbReference type="EMBL" id="JMKI01000004">
    <property type="protein sequence ID" value="KEJ93356.1"/>
    <property type="molecule type" value="Genomic_DNA"/>
</dbReference>
<keyword evidence="4" id="KW-1185">Reference proteome</keyword>
<dbReference type="RefSeq" id="WP_037974200.1">
    <property type="nucleotide sequence ID" value="NZ_JMKI01000004.1"/>
</dbReference>
<dbReference type="GO" id="GO:0003700">
    <property type="term" value="F:DNA-binding transcription factor activity"/>
    <property type="evidence" value="ECO:0007669"/>
    <property type="project" value="TreeGrafter"/>
</dbReference>
<dbReference type="Pfam" id="PF01381">
    <property type="entry name" value="HTH_3"/>
    <property type="match status" value="1"/>
</dbReference>
<keyword evidence="1" id="KW-0238">DNA-binding</keyword>
<name>A0A073IV58_9BACT</name>
<dbReference type="PANTHER" id="PTHR46797">
    <property type="entry name" value="HTH-TYPE TRANSCRIPTIONAL REGULATOR"/>
    <property type="match status" value="1"/>
</dbReference>
<feature type="domain" description="HTH cro/C1-type" evidence="2">
    <location>
        <begin position="7"/>
        <end position="61"/>
    </location>
</feature>
<comment type="caution">
    <text evidence="3">The sequence shown here is derived from an EMBL/GenBank/DDBJ whole genome shotgun (WGS) entry which is preliminary data.</text>
</comment>
<evidence type="ECO:0000256" key="1">
    <source>
        <dbReference type="ARBA" id="ARBA00023125"/>
    </source>
</evidence>
<reference evidence="3 4" key="1">
    <citation type="submission" date="2014-04" db="EMBL/GenBank/DDBJ databases">
        <title>Draft Genome Sequence of Synergistes jonesii.</title>
        <authorList>
            <person name="Coil D.A."/>
            <person name="Eisen J.A."/>
            <person name="Holland-Moritz H.E."/>
        </authorList>
    </citation>
    <scope>NUCLEOTIDE SEQUENCE [LARGE SCALE GENOMIC DNA]</scope>
    <source>
        <strain evidence="3 4">78-1</strain>
    </source>
</reference>
<dbReference type="AlphaFoldDB" id="A0A073IV58"/>
<evidence type="ECO:0000313" key="4">
    <source>
        <dbReference type="Proteomes" id="UP000027665"/>
    </source>
</evidence>
<dbReference type="Proteomes" id="UP000027665">
    <property type="component" value="Unassembled WGS sequence"/>
</dbReference>
<dbReference type="InterPro" id="IPR010982">
    <property type="entry name" value="Lambda_DNA-bd_dom_sf"/>
</dbReference>
<dbReference type="CDD" id="cd00093">
    <property type="entry name" value="HTH_XRE"/>
    <property type="match status" value="1"/>
</dbReference>
<dbReference type="SUPFAM" id="SSF47413">
    <property type="entry name" value="lambda repressor-like DNA-binding domains"/>
    <property type="match status" value="1"/>
</dbReference>